<accession>A0A0G1XB73</accession>
<evidence type="ECO:0000259" key="4">
    <source>
        <dbReference type="Pfam" id="PF04101"/>
    </source>
</evidence>
<dbReference type="EMBL" id="LCRD01000068">
    <property type="protein sequence ID" value="KKW28563.1"/>
    <property type="molecule type" value="Genomic_DNA"/>
</dbReference>
<name>A0A0G1XB73_9BACT</name>
<dbReference type="Pfam" id="PF04101">
    <property type="entry name" value="Glyco_tran_28_C"/>
    <property type="match status" value="1"/>
</dbReference>
<feature type="domain" description="Glycosyltransferase family 28 N-terminal" evidence="3">
    <location>
        <begin position="2"/>
        <end position="128"/>
    </location>
</feature>
<keyword evidence="1 5" id="KW-0328">Glycosyltransferase</keyword>
<feature type="domain" description="Glycosyl transferase family 28 C-terminal" evidence="4">
    <location>
        <begin position="175"/>
        <end position="317"/>
    </location>
</feature>
<gene>
    <name evidence="5" type="ORF">UY72_C0068G0002</name>
</gene>
<evidence type="ECO:0000256" key="2">
    <source>
        <dbReference type="ARBA" id="ARBA00022679"/>
    </source>
</evidence>
<keyword evidence="2 5" id="KW-0808">Transferase</keyword>
<reference evidence="5 6" key="1">
    <citation type="journal article" date="2015" name="Nature">
        <title>rRNA introns, odd ribosomes, and small enigmatic genomes across a large radiation of phyla.</title>
        <authorList>
            <person name="Brown C.T."/>
            <person name="Hug L.A."/>
            <person name="Thomas B.C."/>
            <person name="Sharon I."/>
            <person name="Castelle C.J."/>
            <person name="Singh A."/>
            <person name="Wilkins M.J."/>
            <person name="Williams K.H."/>
            <person name="Banfield J.F."/>
        </authorList>
    </citation>
    <scope>NUCLEOTIDE SEQUENCE [LARGE SCALE GENOMIC DNA]</scope>
</reference>
<comment type="caution">
    <text evidence="5">The sequence shown here is derived from an EMBL/GenBank/DDBJ whole genome shotgun (WGS) entry which is preliminary data.</text>
</comment>
<dbReference type="SUPFAM" id="SSF53756">
    <property type="entry name" value="UDP-Glycosyltransferase/glycogen phosphorylase"/>
    <property type="match status" value="1"/>
</dbReference>
<dbReference type="GO" id="GO:0016758">
    <property type="term" value="F:hexosyltransferase activity"/>
    <property type="evidence" value="ECO:0007669"/>
    <property type="project" value="InterPro"/>
</dbReference>
<dbReference type="InterPro" id="IPR004276">
    <property type="entry name" value="GlycoTrans_28_N"/>
</dbReference>
<proteinExistence type="predicted"/>
<sequence length="343" mass="37689">MTPLLAIAAEWRRREPDVKFSWIGTPKGPERALVEAAKIPFYALAAPKLDRSRPWTIPFVPVQLLVSALKSISLLRSIEPHMVMSAGAYVSVPVAWVAWFMRIPVWIHQLDVEPGVANKLMAPVAKRISITWEASMNAFSSTKTLVVGCMARKMLRLGERQTALEMFGFDASLPTVMITGGSSGAQQLNDAMLIIGHDLAKRANVLHLTGKGKMHEGLNGLGKRYVAFEFLQETMADAYALADVVVARAGMGTIAELVALGKPTILVPLPGHQELNAKALEERKAAEVLRIVTPQTLKQAIERLLDHPERREELAKHIRSVFPLNADERIVHAAIELLDAGKV</sequence>
<evidence type="ECO:0000313" key="5">
    <source>
        <dbReference type="EMBL" id="KKW28563.1"/>
    </source>
</evidence>
<dbReference type="GO" id="GO:0005975">
    <property type="term" value="P:carbohydrate metabolic process"/>
    <property type="evidence" value="ECO:0007669"/>
    <property type="project" value="InterPro"/>
</dbReference>
<evidence type="ECO:0000259" key="3">
    <source>
        <dbReference type="Pfam" id="PF03033"/>
    </source>
</evidence>
<evidence type="ECO:0000313" key="6">
    <source>
        <dbReference type="Proteomes" id="UP000034846"/>
    </source>
</evidence>
<dbReference type="PANTHER" id="PTHR21015">
    <property type="entry name" value="UDP-N-ACETYLGLUCOSAMINE--N-ACETYLMURAMYL-(PENTAPEPTIDE) PYROPHOSPHORYL-UNDECAPRENOL N-ACETYLGLUCOSAMINE TRANSFERASE 1"/>
    <property type="match status" value="1"/>
</dbReference>
<dbReference type="PANTHER" id="PTHR21015:SF22">
    <property type="entry name" value="GLYCOSYLTRANSFERASE"/>
    <property type="match status" value="1"/>
</dbReference>
<dbReference type="Gene3D" id="3.40.50.2000">
    <property type="entry name" value="Glycogen Phosphorylase B"/>
    <property type="match status" value="2"/>
</dbReference>
<dbReference type="CDD" id="cd03785">
    <property type="entry name" value="GT28_MurG"/>
    <property type="match status" value="1"/>
</dbReference>
<dbReference type="Pfam" id="PF03033">
    <property type="entry name" value="Glyco_transf_28"/>
    <property type="match status" value="1"/>
</dbReference>
<evidence type="ECO:0000256" key="1">
    <source>
        <dbReference type="ARBA" id="ARBA00022676"/>
    </source>
</evidence>
<dbReference type="GO" id="GO:1901137">
    <property type="term" value="P:carbohydrate derivative biosynthetic process"/>
    <property type="evidence" value="ECO:0007669"/>
    <property type="project" value="UniProtKB-ARBA"/>
</dbReference>
<organism evidence="5 6">
    <name type="scientific">Candidatus Uhrbacteria bacterium GW2011_GWD2_52_7</name>
    <dbReference type="NCBI Taxonomy" id="1618989"/>
    <lineage>
        <taxon>Bacteria</taxon>
        <taxon>Candidatus Uhriibacteriota</taxon>
    </lineage>
</organism>
<protein>
    <submittedName>
        <fullName evidence="5">Undecaprenyldiphospho-muramoylpentapeptide beta-N-acetylglucosaminyltransferase</fullName>
    </submittedName>
</protein>
<dbReference type="InterPro" id="IPR007235">
    <property type="entry name" value="Glyco_trans_28_C"/>
</dbReference>
<dbReference type="Proteomes" id="UP000034846">
    <property type="component" value="Unassembled WGS sequence"/>
</dbReference>
<dbReference type="AlphaFoldDB" id="A0A0G1XB73"/>